<evidence type="ECO:0000259" key="12">
    <source>
        <dbReference type="Pfam" id="PF21654"/>
    </source>
</evidence>
<comment type="catalytic activity">
    <reaction evidence="10">
        <text>GTP + ATP = 3',3'-cGAMP + 2 diphosphate</text>
        <dbReference type="Rhea" id="RHEA:35647"/>
        <dbReference type="ChEBI" id="CHEBI:30616"/>
        <dbReference type="ChEBI" id="CHEBI:33019"/>
        <dbReference type="ChEBI" id="CHEBI:37565"/>
        <dbReference type="ChEBI" id="CHEBI:71501"/>
    </reaction>
    <physiologicalReaction direction="left-to-right" evidence="10">
        <dbReference type="Rhea" id="RHEA:35648"/>
    </physiologicalReaction>
</comment>
<evidence type="ECO:0000256" key="3">
    <source>
        <dbReference type="ARBA" id="ARBA00022723"/>
    </source>
</evidence>
<keyword evidence="2" id="KW-0548">Nucleotidyltransferase</keyword>
<dbReference type="Pfam" id="PF21654">
    <property type="entry name" value="DncV-like_NTFase"/>
    <property type="match status" value="1"/>
</dbReference>
<dbReference type="GO" id="GO:0005524">
    <property type="term" value="F:ATP binding"/>
    <property type="evidence" value="ECO:0007669"/>
    <property type="project" value="UniProtKB-KW"/>
</dbReference>
<name>A0A7J5AJM1_9FLAO</name>
<dbReference type="EMBL" id="WAEM01000001">
    <property type="protein sequence ID" value="KAB1157811.1"/>
    <property type="molecule type" value="Genomic_DNA"/>
</dbReference>
<keyword evidence="4" id="KW-0547">Nucleotide-binding</keyword>
<dbReference type="GO" id="GO:0046872">
    <property type="term" value="F:metal ion binding"/>
    <property type="evidence" value="ECO:0007669"/>
    <property type="project" value="UniProtKB-KW"/>
</dbReference>
<dbReference type="GO" id="GO:0009117">
    <property type="term" value="P:nucleotide metabolic process"/>
    <property type="evidence" value="ECO:0007669"/>
    <property type="project" value="UniProtKB-KW"/>
</dbReference>
<evidence type="ECO:0000313" key="14">
    <source>
        <dbReference type="Proteomes" id="UP000490922"/>
    </source>
</evidence>
<dbReference type="Proteomes" id="UP000490922">
    <property type="component" value="Unassembled WGS sequence"/>
</dbReference>
<keyword evidence="5" id="KW-0067">ATP-binding</keyword>
<evidence type="ECO:0000256" key="6">
    <source>
        <dbReference type="ARBA" id="ARBA00022842"/>
    </source>
</evidence>
<evidence type="ECO:0000313" key="13">
    <source>
        <dbReference type="EMBL" id="KAB1157811.1"/>
    </source>
</evidence>
<protein>
    <recommendedName>
        <fullName evidence="9">Cyclic GMP-AMP synthase</fullName>
    </recommendedName>
</protein>
<reference evidence="13 14" key="1">
    <citation type="submission" date="2019-09" db="EMBL/GenBank/DDBJ databases">
        <title>Flavobacterium sp. nov., isolated from glacier ice.</title>
        <authorList>
            <person name="Liu Q."/>
        </authorList>
    </citation>
    <scope>NUCLEOTIDE SEQUENCE [LARGE SCALE GENOMIC DNA]</scope>
    <source>
        <strain evidence="13 14">NBRC 112527</strain>
    </source>
</reference>
<feature type="region of interest" description="Disordered" evidence="11">
    <location>
        <begin position="282"/>
        <end position="313"/>
    </location>
</feature>
<keyword evidence="14" id="KW-1185">Reference proteome</keyword>
<evidence type="ECO:0000256" key="1">
    <source>
        <dbReference type="ARBA" id="ARBA00022679"/>
    </source>
</evidence>
<evidence type="ECO:0000256" key="5">
    <source>
        <dbReference type="ARBA" id="ARBA00022840"/>
    </source>
</evidence>
<sequence length="313" mass="36026">MANCHNLFGEFNTEISLTSNKKSKMTTSKDGIRERIRKYFKENHSEYTPKFYIQGSYKMKTGIRTKDDVCDLDDGVYFFRTPDVTATTLQNWIWDAVNGYTSTSPEHRKKCIRNIFSGDYEIDIPVYYKVSGEEYQLAVKNNGWEDSDPKALIDWFNNNKDTNGKVIKAIKELKAWCDYKRNKMPSGLAMTILAINAKDKIVLNDRDDILLTDILREIKKTLTQKFECIVPVTPKDDLFADYDEIRKTNFLNNLDSFLSDAESALKEKNNLKASRLWQKHLGNRFPDGEDKNEQSNSNSATTSGAALSRPWGK</sequence>
<evidence type="ECO:0000256" key="10">
    <source>
        <dbReference type="ARBA" id="ARBA00048304"/>
    </source>
</evidence>
<dbReference type="RefSeq" id="WP_151106004.1">
    <property type="nucleotide sequence ID" value="NZ_WAEM01000001.1"/>
</dbReference>
<keyword evidence="8" id="KW-0051">Antiviral defense</keyword>
<evidence type="ECO:0000256" key="11">
    <source>
        <dbReference type="SAM" id="MobiDB-lite"/>
    </source>
</evidence>
<evidence type="ECO:0000256" key="8">
    <source>
        <dbReference type="ARBA" id="ARBA00023118"/>
    </source>
</evidence>
<dbReference type="GO" id="GO:0016779">
    <property type="term" value="F:nucleotidyltransferase activity"/>
    <property type="evidence" value="ECO:0007669"/>
    <property type="project" value="UniProtKB-KW"/>
</dbReference>
<comment type="caution">
    <text evidence="13">The sequence shown here is derived from an EMBL/GenBank/DDBJ whole genome shotgun (WGS) entry which is preliminary data.</text>
</comment>
<keyword evidence="1 13" id="KW-0808">Transferase</keyword>
<keyword evidence="6" id="KW-0460">Magnesium</keyword>
<organism evidence="13 14">
    <name type="scientific">Flavobacterium luteum</name>
    <dbReference type="NCBI Taxonomy" id="2026654"/>
    <lineage>
        <taxon>Bacteria</taxon>
        <taxon>Pseudomonadati</taxon>
        <taxon>Bacteroidota</taxon>
        <taxon>Flavobacteriia</taxon>
        <taxon>Flavobacteriales</taxon>
        <taxon>Flavobacteriaceae</taxon>
        <taxon>Flavobacterium</taxon>
    </lineage>
</organism>
<feature type="domain" description="Cyclic GMP-AMP synthase DncV-like nucleotidyltransferase" evidence="12">
    <location>
        <begin position="49"/>
        <end position="127"/>
    </location>
</feature>
<dbReference type="InterPro" id="IPR006116">
    <property type="entry name" value="NT_2-5OAS_ClassI-CCAase"/>
</dbReference>
<dbReference type="CDD" id="cd05400">
    <property type="entry name" value="NT_2-5OAS_ClassI-CCAase"/>
    <property type="match status" value="1"/>
</dbReference>
<keyword evidence="7" id="KW-0546">Nucleotide metabolism</keyword>
<dbReference type="InterPro" id="IPR048445">
    <property type="entry name" value="DncV-like_NTFase"/>
</dbReference>
<proteinExistence type="predicted"/>
<dbReference type="AlphaFoldDB" id="A0A7J5AJM1"/>
<dbReference type="OrthoDB" id="661552at2"/>
<evidence type="ECO:0000256" key="7">
    <source>
        <dbReference type="ARBA" id="ARBA00023080"/>
    </source>
</evidence>
<dbReference type="GO" id="GO:0051607">
    <property type="term" value="P:defense response to virus"/>
    <property type="evidence" value="ECO:0007669"/>
    <property type="project" value="UniProtKB-KW"/>
</dbReference>
<evidence type="ECO:0000256" key="2">
    <source>
        <dbReference type="ARBA" id="ARBA00022695"/>
    </source>
</evidence>
<feature type="compositionally biased region" description="Low complexity" evidence="11">
    <location>
        <begin position="295"/>
        <end position="313"/>
    </location>
</feature>
<keyword evidence="3" id="KW-0479">Metal-binding</keyword>
<evidence type="ECO:0000256" key="4">
    <source>
        <dbReference type="ARBA" id="ARBA00022741"/>
    </source>
</evidence>
<gene>
    <name evidence="13" type="ORF">F6464_01625</name>
</gene>
<evidence type="ECO:0000256" key="9">
    <source>
        <dbReference type="ARBA" id="ARBA00044145"/>
    </source>
</evidence>
<accession>A0A7J5AJM1</accession>